<protein>
    <submittedName>
        <fullName evidence="1">Uncharacterized protein</fullName>
    </submittedName>
</protein>
<evidence type="ECO:0000313" key="1">
    <source>
        <dbReference type="EMBL" id="RJG20497.1"/>
    </source>
</evidence>
<gene>
    <name evidence="1" type="ORF">DQX05_24980</name>
</gene>
<dbReference type="Proteomes" id="UP000266177">
    <property type="component" value="Unassembled WGS sequence"/>
</dbReference>
<organism evidence="1 2">
    <name type="scientific">Paenibacillus thiaminolyticus</name>
    <name type="common">Bacillus thiaminolyticus</name>
    <dbReference type="NCBI Taxonomy" id="49283"/>
    <lineage>
        <taxon>Bacteria</taxon>
        <taxon>Bacillati</taxon>
        <taxon>Bacillota</taxon>
        <taxon>Bacilli</taxon>
        <taxon>Bacillales</taxon>
        <taxon>Paenibacillaceae</taxon>
        <taxon>Paenibacillus</taxon>
    </lineage>
</organism>
<dbReference type="AlphaFoldDB" id="A0A3A3GFE5"/>
<dbReference type="OrthoDB" id="9928934at2"/>
<proteinExistence type="predicted"/>
<comment type="caution">
    <text evidence="1">The sequence shown here is derived from an EMBL/GenBank/DDBJ whole genome shotgun (WGS) entry which is preliminary data.</text>
</comment>
<evidence type="ECO:0000313" key="2">
    <source>
        <dbReference type="Proteomes" id="UP000266177"/>
    </source>
</evidence>
<reference evidence="1 2" key="1">
    <citation type="submission" date="2018-09" db="EMBL/GenBank/DDBJ databases">
        <title>Paenibacillus SK2017-BO5.</title>
        <authorList>
            <person name="Piskunova J.V."/>
            <person name="Dubiley S.A."/>
            <person name="Severinov K.V."/>
        </authorList>
    </citation>
    <scope>NUCLEOTIDE SEQUENCE [LARGE SCALE GENOMIC DNA]</scope>
    <source>
        <strain evidence="1 2">BO5</strain>
    </source>
</reference>
<accession>A0A3A3GFE5</accession>
<dbReference type="EMBL" id="QYZD01000035">
    <property type="protein sequence ID" value="RJG20497.1"/>
    <property type="molecule type" value="Genomic_DNA"/>
</dbReference>
<sequence length="179" mass="20669">MTLDTLEALEQQIKVIKHDNGIYKVRTITDEEDIIPVPAIGKLVYNIEEEESTITKEDVNGTELDYEEYDEGGDYFVPLPTNIKPIIDSLNSLDDRRVQTVINSLALVTKENFENWLQNLKMSEFEYLITPSNSYPYKRYIIRKIIPNCCVSHLSLLINTLVSNISNESQLSVYYDKKI</sequence>
<dbReference type="RefSeq" id="WP_119796065.1">
    <property type="nucleotide sequence ID" value="NZ_QYZD01000035.1"/>
</dbReference>
<name>A0A3A3GFE5_PANTH</name>